<dbReference type="OrthoDB" id="434092at2759"/>
<dbReference type="AlphaFoldDB" id="A0A9P7DRY4"/>
<name>A0A9P7DRY4_9AGAM</name>
<keyword evidence="1" id="KW-0812">Transmembrane</keyword>
<dbReference type="EMBL" id="JABBWE010000007">
    <property type="protein sequence ID" value="KAG1801630.1"/>
    <property type="molecule type" value="Genomic_DNA"/>
</dbReference>
<organism evidence="2 3">
    <name type="scientific">Suillus plorans</name>
    <dbReference type="NCBI Taxonomy" id="116603"/>
    <lineage>
        <taxon>Eukaryota</taxon>
        <taxon>Fungi</taxon>
        <taxon>Dikarya</taxon>
        <taxon>Basidiomycota</taxon>
        <taxon>Agaricomycotina</taxon>
        <taxon>Agaricomycetes</taxon>
        <taxon>Agaricomycetidae</taxon>
        <taxon>Boletales</taxon>
        <taxon>Suillineae</taxon>
        <taxon>Suillaceae</taxon>
        <taxon>Suillus</taxon>
    </lineage>
</organism>
<keyword evidence="3" id="KW-1185">Reference proteome</keyword>
<keyword evidence="1" id="KW-0472">Membrane</keyword>
<protein>
    <submittedName>
        <fullName evidence="2">Uncharacterized protein</fullName>
    </submittedName>
</protein>
<reference evidence="2" key="1">
    <citation type="journal article" date="2020" name="New Phytol.">
        <title>Comparative genomics reveals dynamic genome evolution in host specialist ectomycorrhizal fungi.</title>
        <authorList>
            <person name="Lofgren L.A."/>
            <person name="Nguyen N.H."/>
            <person name="Vilgalys R."/>
            <person name="Ruytinx J."/>
            <person name="Liao H.L."/>
            <person name="Branco S."/>
            <person name="Kuo A."/>
            <person name="LaButti K."/>
            <person name="Lipzen A."/>
            <person name="Andreopoulos W."/>
            <person name="Pangilinan J."/>
            <person name="Riley R."/>
            <person name="Hundley H."/>
            <person name="Na H."/>
            <person name="Barry K."/>
            <person name="Grigoriev I.V."/>
            <person name="Stajich J.E."/>
            <person name="Kennedy P.G."/>
        </authorList>
    </citation>
    <scope>NUCLEOTIDE SEQUENCE</scope>
    <source>
        <strain evidence="2">S12</strain>
    </source>
</reference>
<gene>
    <name evidence="2" type="ORF">HD556DRAFT_895277</name>
</gene>
<dbReference type="RefSeq" id="XP_041165096.1">
    <property type="nucleotide sequence ID" value="XM_041311973.1"/>
</dbReference>
<comment type="caution">
    <text evidence="2">The sequence shown here is derived from an EMBL/GenBank/DDBJ whole genome shotgun (WGS) entry which is preliminary data.</text>
</comment>
<accession>A0A9P7DRY4</accession>
<sequence>MHQRVHLQFTCPIFSYSLSFLCLFSYSPSPYFFMVEYFFCISLSFRILLSLRACMLVYGCAWSYVGTQKTFHEQEYRSNTQTKCHYSMISS</sequence>
<dbReference type="GeneID" id="64605737"/>
<evidence type="ECO:0000313" key="2">
    <source>
        <dbReference type="EMBL" id="KAG1801630.1"/>
    </source>
</evidence>
<keyword evidence="1" id="KW-1133">Transmembrane helix</keyword>
<proteinExistence type="predicted"/>
<feature type="transmembrane region" description="Helical" evidence="1">
    <location>
        <begin position="7"/>
        <end position="26"/>
    </location>
</feature>
<dbReference type="Proteomes" id="UP000719766">
    <property type="component" value="Unassembled WGS sequence"/>
</dbReference>
<evidence type="ECO:0000313" key="3">
    <source>
        <dbReference type="Proteomes" id="UP000719766"/>
    </source>
</evidence>
<evidence type="ECO:0000256" key="1">
    <source>
        <dbReference type="SAM" id="Phobius"/>
    </source>
</evidence>